<dbReference type="PANTHER" id="PTHR39210:SF1">
    <property type="entry name" value="HEPARIN-SULFATE LYASE"/>
    <property type="match status" value="1"/>
</dbReference>
<reference evidence="6" key="1">
    <citation type="submission" date="2022-06" db="EMBL/GenBank/DDBJ databases">
        <title>Ornithinimicrobium HY1793.</title>
        <authorList>
            <person name="Huang Y."/>
        </authorList>
    </citation>
    <scope>NUCLEOTIDE SEQUENCE</scope>
    <source>
        <strain evidence="6">HY1793</strain>
    </source>
</reference>
<keyword evidence="3" id="KW-0574">Periplasm</keyword>
<gene>
    <name evidence="6" type="ORF">NF556_19790</name>
</gene>
<evidence type="ECO:0000313" key="7">
    <source>
        <dbReference type="Proteomes" id="UP001056455"/>
    </source>
</evidence>
<dbReference type="Gene3D" id="1.50.10.100">
    <property type="entry name" value="Chondroitin AC/alginate lyase"/>
    <property type="match status" value="1"/>
</dbReference>
<evidence type="ECO:0000256" key="2">
    <source>
        <dbReference type="ARBA" id="ARBA00022729"/>
    </source>
</evidence>
<dbReference type="InterPro" id="IPR012480">
    <property type="entry name" value="Hepar_II_III_C"/>
</dbReference>
<comment type="subcellular location">
    <subcellularLocation>
        <location evidence="1">Periplasm</location>
    </subcellularLocation>
</comment>
<evidence type="ECO:0000256" key="4">
    <source>
        <dbReference type="ARBA" id="ARBA00023239"/>
    </source>
</evidence>
<dbReference type="InterPro" id="IPR029058">
    <property type="entry name" value="AB_hydrolase_fold"/>
</dbReference>
<dbReference type="SUPFAM" id="SSF48230">
    <property type="entry name" value="Chondroitin AC/alginate lyase"/>
    <property type="match status" value="1"/>
</dbReference>
<keyword evidence="7" id="KW-1185">Reference proteome</keyword>
<evidence type="ECO:0000256" key="3">
    <source>
        <dbReference type="ARBA" id="ARBA00022764"/>
    </source>
</evidence>
<keyword evidence="2" id="KW-0732">Signal</keyword>
<keyword evidence="4" id="KW-0456">Lyase</keyword>
<dbReference type="SUPFAM" id="SSF53474">
    <property type="entry name" value="alpha/beta-Hydrolases"/>
    <property type="match status" value="1"/>
</dbReference>
<evidence type="ECO:0000259" key="5">
    <source>
        <dbReference type="Pfam" id="PF07940"/>
    </source>
</evidence>
<evidence type="ECO:0000313" key="6">
    <source>
        <dbReference type="EMBL" id="USQ79801.1"/>
    </source>
</evidence>
<evidence type="ECO:0000256" key="1">
    <source>
        <dbReference type="ARBA" id="ARBA00004418"/>
    </source>
</evidence>
<dbReference type="PANTHER" id="PTHR39210">
    <property type="entry name" value="HEPARIN-SULFATE LYASE"/>
    <property type="match status" value="1"/>
</dbReference>
<proteinExistence type="predicted"/>
<dbReference type="EMBL" id="CP099489">
    <property type="protein sequence ID" value="USQ79801.1"/>
    <property type="molecule type" value="Genomic_DNA"/>
</dbReference>
<dbReference type="Gene3D" id="3.40.50.1820">
    <property type="entry name" value="alpha/beta hydrolase"/>
    <property type="match status" value="1"/>
</dbReference>
<protein>
    <submittedName>
        <fullName evidence="6">Heparinase II/III family protein</fullName>
    </submittedName>
</protein>
<feature type="domain" description="Heparinase II/III-like C-terminal" evidence="5">
    <location>
        <begin position="274"/>
        <end position="507"/>
    </location>
</feature>
<dbReference type="RefSeq" id="WP_252592905.1">
    <property type="nucleotide sequence ID" value="NZ_CP099489.1"/>
</dbReference>
<dbReference type="Gene3D" id="2.70.98.70">
    <property type="match status" value="1"/>
</dbReference>
<sequence>MITHPNLPKVDYEDGRCWLRPLPRTVGRYIHGMLFLADWHRTYLDAEDPHQPESVLTVADMFLRWKDVAPQVDDSSMAYHDETTGQRLMQLVRFLDDHWHALDDERLAGLTELANSTAGLLMDDSFHAGLNNHGMLQDLALLRYAAGGKWFASQLELERVIDCSVARLEEYFTRAFARDGAHVENSPGYHLMVARFLRDALPVLRQLEAPASDLLTDIYHRAERFAVHSILPNGYLAPLGDTKVARVRNTGHRDTFAGQAYRYAISEGADGVQPTEATAVFPDSGYAFHRTSWSDPNAYQITFKAAYLSQYHHHNDDLALTLFGRGRWLLTEAGPYGYEYDNPLTKYAFSQFAHNTVVVDGRSLPRVDKSPGGVSLEDLGAGPDARCLHVRGVNTRSASATHAREVAVDQAGEDLAVTVTDTLESADELDHDYEVLWHVGPGVHTFLRSHGVELYVAGEKALEMVWSADVPLSVSLERPSASGRVRAMRFPKFGDHRPGTVVRIRLRGVNASLRTTIRNSQWFYRDWGVAAPRSPWRTWQDDVPVNYLLETNPASKNLVVAFSAMAPDGSFTYNYKRLLDGLPVNRLYVLDDFGEGGAYYFSDHRSTHIRDAVTRLVQSVMNRCSIPLERVAVVGSSKGGSAAIIHGTNLKVGRIVVGAPQVNIGFHVSRNRPNIQEFMAGGTTSEDAEWLDRIIPEALGDIDPETRLDLVVGTRDHHLKRHVPDLVDALTRRGHQHWTVHEVDGLTHSDIGPAFRDFAQDQLLDWIQEHEGSPFDGLALVGTDSGLEVALPGIAPSQSAEIRLLRGEKVVERVPYRRGLRSWRFVGLAAGVYRARVYVRHEGTETRQAMTTNRVTWGG</sequence>
<name>A0ABY4YSR6_9MICO</name>
<dbReference type="Pfam" id="PF07940">
    <property type="entry name" value="Hepar_II_III_C"/>
    <property type="match status" value="1"/>
</dbReference>
<organism evidence="6 7">
    <name type="scientific">Ornithinimicrobium faecis</name>
    <dbReference type="NCBI Taxonomy" id="2934158"/>
    <lineage>
        <taxon>Bacteria</taxon>
        <taxon>Bacillati</taxon>
        <taxon>Actinomycetota</taxon>
        <taxon>Actinomycetes</taxon>
        <taxon>Micrococcales</taxon>
        <taxon>Ornithinimicrobiaceae</taxon>
        <taxon>Ornithinimicrobium</taxon>
    </lineage>
</organism>
<dbReference type="Proteomes" id="UP001056455">
    <property type="component" value="Chromosome"/>
</dbReference>
<accession>A0ABY4YSR6</accession>
<dbReference type="InterPro" id="IPR008929">
    <property type="entry name" value="Chondroitin_lyas"/>
</dbReference>